<name>A0A443SC44_9ACAR</name>
<evidence type="ECO:0000313" key="4">
    <source>
        <dbReference type="EMBL" id="RWS24985.1"/>
    </source>
</evidence>
<feature type="compositionally biased region" description="Polar residues" evidence="1">
    <location>
        <begin position="573"/>
        <end position="600"/>
    </location>
</feature>
<dbReference type="STRING" id="299467.A0A443SC44"/>
<feature type="domain" description="Trs120/TRAPPC9 first Ig-like" evidence="3">
    <location>
        <begin position="308"/>
        <end position="428"/>
    </location>
</feature>
<sequence length="990" mass="111004">MKRRSSLQRNSSLPASKFRKMQEEASNVESKTRSFNRKFLLAGAGSSRSLPNGDPIVAKAMGKFLLNSITEVYERYKEACCHYAKYRNASVVELECSFKASRLLTFHEKYLYASEFIQNAVFISFNQSPDEQIKRLCIISDLYSDIGYNRKSAFYQRFAALKAVAINVQNPNWKQCYHLLLPSLDGYNLTLDPVEYDKRVKQREFGWTGIHLQLLQELVTTAKRMSAEQVAIRHLSFLLHALFEFLTPNQRKDFAKQLETLSQNCGEGAPVPLTLSTGIIIPSVNLTKFPCVTSFKVQNLSPRLNPVQLKSKHRESISSPASPFIFTPLQLSRPSSARRKSATITAQPLNFKWIEGEVGRVLLKVHNYLPIDLSVSHMSLMTDGIAFETNPTSQTLPADSGTVTVELTGIPRSNGKLDILGYTTHVLGVKNNCKLKDLTNAKKMKFPHMYTIDVVPPLPFIDIVCSDLETSNNSTTVSSDSLPVVSTFKLSLFAGELKTYTLSICNKSTNNEMVEIMSVSVQSKLPKNVECEVISWDDEALQCNLPLATDSSFNFKLTINGVSNFVRAANHQQQRKVSTSSAKFRASSGTASPLHSNYSSPAHKKSNNPNLLGAAFANFISDLQNGANLSNAVKRKHASEPSIIESLDEYPVKSVELMVNIEYSGGAGLTAGYCRKCALMFDIEILPSLIITQWDVLPAERQEIFDVLNATNQEMELFYATNKSILIEAKETCRIPVPVERCPLIDNEEKSTCISRDELHAKCKSYLNNQVHLKWLLISFSISTKIFFLFILTSNERSGTASIADIPWTSAMLDLILMSSLKWDVSVNEHMMPLTNEQSFYTIGQLISVNVKITNCSGNALRSLCVCLSCYQDFENGNRNYRLDMKRSVIGCDKVYIDEVCNNCSNTIVLLNFITLQVQITSKETYTHECSFIFLFTGLYKMDIQCTGLDHCAIDSTKNDDCLRVRSDSSSLKSQSLWKYSPSIEFNIVE</sequence>
<evidence type="ECO:0000256" key="1">
    <source>
        <dbReference type="SAM" id="MobiDB-lite"/>
    </source>
</evidence>
<organism evidence="4 5">
    <name type="scientific">Leptotrombidium deliense</name>
    <dbReference type="NCBI Taxonomy" id="299467"/>
    <lineage>
        <taxon>Eukaryota</taxon>
        <taxon>Metazoa</taxon>
        <taxon>Ecdysozoa</taxon>
        <taxon>Arthropoda</taxon>
        <taxon>Chelicerata</taxon>
        <taxon>Arachnida</taxon>
        <taxon>Acari</taxon>
        <taxon>Acariformes</taxon>
        <taxon>Trombidiformes</taxon>
        <taxon>Prostigmata</taxon>
        <taxon>Anystina</taxon>
        <taxon>Parasitengona</taxon>
        <taxon>Trombiculoidea</taxon>
        <taxon>Trombiculidae</taxon>
        <taxon>Leptotrombidium</taxon>
    </lineage>
</organism>
<dbReference type="InterPro" id="IPR058564">
    <property type="entry name" value="TPR_TRAPPC9_Trs120"/>
</dbReference>
<evidence type="ECO:0000259" key="2">
    <source>
        <dbReference type="Pfam" id="PF26251"/>
    </source>
</evidence>
<dbReference type="AlphaFoldDB" id="A0A443SC44"/>
<keyword evidence="5" id="KW-1185">Reference proteome</keyword>
<dbReference type="Proteomes" id="UP000288716">
    <property type="component" value="Unassembled WGS sequence"/>
</dbReference>
<dbReference type="Pfam" id="PF26251">
    <property type="entry name" value="TPR_TRAPPC9-Trs120"/>
    <property type="match status" value="1"/>
</dbReference>
<feature type="region of interest" description="Disordered" evidence="1">
    <location>
        <begin position="573"/>
        <end position="605"/>
    </location>
</feature>
<gene>
    <name evidence="4" type="ORF">B4U80_04034</name>
</gene>
<feature type="domain" description="Trs120/TRAPPC9 TPR region" evidence="2">
    <location>
        <begin position="130"/>
        <end position="260"/>
    </location>
</feature>
<dbReference type="OrthoDB" id="27962at2759"/>
<accession>A0A443SC44</accession>
<dbReference type="EMBL" id="NCKV01004182">
    <property type="protein sequence ID" value="RWS24985.1"/>
    <property type="molecule type" value="Genomic_DNA"/>
</dbReference>
<dbReference type="InterPro" id="IPR013935">
    <property type="entry name" value="Trs120_TRAPPC9"/>
</dbReference>
<evidence type="ECO:0000313" key="5">
    <source>
        <dbReference type="Proteomes" id="UP000288716"/>
    </source>
</evidence>
<dbReference type="PANTHER" id="PTHR21512">
    <property type="entry name" value="TRAFFICKING PROTEIN PARTICLE COMPLEX SUBUNIT 9"/>
    <property type="match status" value="1"/>
</dbReference>
<evidence type="ECO:0000259" key="3">
    <source>
        <dbReference type="Pfam" id="PF26254"/>
    </source>
</evidence>
<dbReference type="InterPro" id="IPR058565">
    <property type="entry name" value="Ig_TRAPPC9_Trs120_1st"/>
</dbReference>
<dbReference type="Pfam" id="PF26254">
    <property type="entry name" value="Ig_TRAPPC9-Trs120_1st"/>
    <property type="match status" value="1"/>
</dbReference>
<dbReference type="PANTHER" id="PTHR21512:SF5">
    <property type="entry name" value="TRAFFICKING PROTEIN PARTICLE COMPLEX SUBUNIT 9"/>
    <property type="match status" value="1"/>
</dbReference>
<reference evidence="4 5" key="1">
    <citation type="journal article" date="2018" name="Gigascience">
        <title>Genomes of trombidid mites reveal novel predicted allergens and laterally-transferred genes associated with secondary metabolism.</title>
        <authorList>
            <person name="Dong X."/>
            <person name="Chaisiri K."/>
            <person name="Xia D."/>
            <person name="Armstrong S.D."/>
            <person name="Fang Y."/>
            <person name="Donnelly M.J."/>
            <person name="Kadowaki T."/>
            <person name="McGarry J.W."/>
            <person name="Darby A.C."/>
            <person name="Makepeace B.L."/>
        </authorList>
    </citation>
    <scope>NUCLEOTIDE SEQUENCE [LARGE SCALE GENOMIC DNA]</scope>
    <source>
        <strain evidence="4">UoL-UT</strain>
    </source>
</reference>
<dbReference type="VEuPathDB" id="VectorBase:LDEU007055"/>
<protein>
    <submittedName>
        <fullName evidence="4">Trafficking protein particle complex subunit 9-like protein</fullName>
    </submittedName>
</protein>
<proteinExistence type="predicted"/>
<comment type="caution">
    <text evidence="4">The sequence shown here is derived from an EMBL/GenBank/DDBJ whole genome shotgun (WGS) entry which is preliminary data.</text>
</comment>
<feature type="region of interest" description="Disordered" evidence="1">
    <location>
        <begin position="1"/>
        <end position="30"/>
    </location>
</feature>
<dbReference type="GO" id="GO:0005802">
    <property type="term" value="C:trans-Golgi network"/>
    <property type="evidence" value="ECO:0007669"/>
    <property type="project" value="TreeGrafter"/>
</dbReference>